<dbReference type="STRING" id="1122133.SAMN02745157_2519"/>
<dbReference type="InterPro" id="IPR045720">
    <property type="entry name" value="DUF6074"/>
</dbReference>
<proteinExistence type="predicted"/>
<dbReference type="EMBL" id="FQUP01000002">
    <property type="protein sequence ID" value="SHF60317.1"/>
    <property type="molecule type" value="Genomic_DNA"/>
</dbReference>
<accession>A0A1M5D0B6</accession>
<dbReference type="Pfam" id="PF19551">
    <property type="entry name" value="DUF6074"/>
    <property type="match status" value="1"/>
</dbReference>
<evidence type="ECO:0000313" key="1">
    <source>
        <dbReference type="EMBL" id="SHF60317.1"/>
    </source>
</evidence>
<dbReference type="OrthoDB" id="8117239at2"/>
<dbReference type="AlphaFoldDB" id="A0A1M5D0B6"/>
<dbReference type="Proteomes" id="UP000184485">
    <property type="component" value="Unassembled WGS sequence"/>
</dbReference>
<gene>
    <name evidence="1" type="ORF">SAMN02745157_2519</name>
</gene>
<dbReference type="RefSeq" id="WP_073053204.1">
    <property type="nucleotide sequence ID" value="NZ_FQUP01000002.1"/>
</dbReference>
<reference evidence="1 2" key="1">
    <citation type="submission" date="2016-11" db="EMBL/GenBank/DDBJ databases">
        <authorList>
            <person name="Jaros S."/>
            <person name="Januszkiewicz K."/>
            <person name="Wedrychowicz H."/>
        </authorList>
    </citation>
    <scope>NUCLEOTIDE SEQUENCE [LARGE SCALE GENOMIC DNA]</scope>
    <source>
        <strain evidence="1 2">DSM 19436</strain>
    </source>
</reference>
<organism evidence="1 2">
    <name type="scientific">Kaistia soli DSM 19436</name>
    <dbReference type="NCBI Taxonomy" id="1122133"/>
    <lineage>
        <taxon>Bacteria</taxon>
        <taxon>Pseudomonadati</taxon>
        <taxon>Pseudomonadota</taxon>
        <taxon>Alphaproteobacteria</taxon>
        <taxon>Hyphomicrobiales</taxon>
        <taxon>Kaistiaceae</taxon>
        <taxon>Kaistia</taxon>
    </lineage>
</organism>
<evidence type="ECO:0000313" key="2">
    <source>
        <dbReference type="Proteomes" id="UP000184485"/>
    </source>
</evidence>
<name>A0A1M5D0B6_9HYPH</name>
<protein>
    <submittedName>
        <fullName evidence="1">Uncharacterized protein</fullName>
    </submittedName>
</protein>
<sequence length="110" mass="12389">MRSSDLPLFAWQPPRQTIPFPARSRIGHARKVALQMAKARTQNEATWAYTRACDSFVAQMRKAGIAEHEIERQLADFSRAIYGQCLSEHAAWVPTLPEHASYHRSPDGAA</sequence>
<keyword evidence="2" id="KW-1185">Reference proteome</keyword>